<dbReference type="GO" id="GO:0008476">
    <property type="term" value="F:protein-tyrosine sulfotransferase activity"/>
    <property type="evidence" value="ECO:0007669"/>
    <property type="project" value="InterPro"/>
</dbReference>
<dbReference type="SUPFAM" id="SSF52540">
    <property type="entry name" value="P-loop containing nucleoside triphosphate hydrolases"/>
    <property type="match status" value="1"/>
</dbReference>
<dbReference type="EMBL" id="CABIKM010000026">
    <property type="protein sequence ID" value="VUZ85322.1"/>
    <property type="molecule type" value="Genomic_DNA"/>
</dbReference>
<proteinExistence type="predicted"/>
<protein>
    <submittedName>
        <fullName evidence="2">Sulfotransferase domain superfamily protein</fullName>
    </submittedName>
</protein>
<accession>A0A564ZKY7</accession>
<name>A0A564ZKY7_9BACT</name>
<dbReference type="InterPro" id="IPR026634">
    <property type="entry name" value="TPST-like"/>
</dbReference>
<reference evidence="2 3" key="1">
    <citation type="submission" date="2019-07" db="EMBL/GenBank/DDBJ databases">
        <authorList>
            <person name="Cremers G."/>
        </authorList>
    </citation>
    <scope>NUCLEOTIDE SEQUENCE [LARGE SCALE GENOMIC DNA]</scope>
</reference>
<dbReference type="Gene3D" id="3.40.50.300">
    <property type="entry name" value="P-loop containing nucleotide triphosphate hydrolases"/>
    <property type="match status" value="1"/>
</dbReference>
<dbReference type="AlphaFoldDB" id="A0A564ZKY7"/>
<dbReference type="PANTHER" id="PTHR12788:SF10">
    <property type="entry name" value="PROTEIN-TYROSINE SULFOTRANSFERASE"/>
    <property type="match status" value="1"/>
</dbReference>
<dbReference type="Proteomes" id="UP000334340">
    <property type="component" value="Unassembled WGS sequence"/>
</dbReference>
<organism evidence="2 3">
    <name type="scientific">Candidatus Methylomirabilis lanthanidiphila</name>
    <dbReference type="NCBI Taxonomy" id="2211376"/>
    <lineage>
        <taxon>Bacteria</taxon>
        <taxon>Candidatus Methylomirabilota</taxon>
        <taxon>Candidatus Methylomirabilia</taxon>
        <taxon>Candidatus Methylomirabilales</taxon>
        <taxon>Candidatus Methylomirabilaceae</taxon>
        <taxon>Candidatus Methylomirabilis</taxon>
    </lineage>
</organism>
<dbReference type="Pfam" id="PF13469">
    <property type="entry name" value="Sulfotransfer_3"/>
    <property type="match status" value="1"/>
</dbReference>
<keyword evidence="3" id="KW-1185">Reference proteome</keyword>
<dbReference type="InterPro" id="IPR027417">
    <property type="entry name" value="P-loop_NTPase"/>
</dbReference>
<keyword evidence="1 2" id="KW-0808">Transferase</keyword>
<evidence type="ECO:0000313" key="3">
    <source>
        <dbReference type="Proteomes" id="UP000334340"/>
    </source>
</evidence>
<gene>
    <name evidence="2" type="ORF">MELA_01705</name>
</gene>
<evidence type="ECO:0000256" key="1">
    <source>
        <dbReference type="ARBA" id="ARBA00022679"/>
    </source>
</evidence>
<dbReference type="PANTHER" id="PTHR12788">
    <property type="entry name" value="PROTEIN-TYROSINE SULFOTRANSFERASE 2"/>
    <property type="match status" value="1"/>
</dbReference>
<evidence type="ECO:0000313" key="2">
    <source>
        <dbReference type="EMBL" id="VUZ85322.1"/>
    </source>
</evidence>
<sequence length="309" mass="35314">MRPVFIGGCERSGTTLLGSMLGGHNDCLCVPEMQFKFNILRLTASGDQNSVDTVNILRRLSDRSRFRIWELDVASVTHKRLSCRELIEWIVTAYSQKVGKPAPAVWVDHTPANIRYAWTLLHLFPDAKMIHIIRDGRAVAASILPLDWGPNGIDYAARFWAERLAYGLAAESLWPDKVIRIRYEDLVQYPENTSTELCKALAINYESAMSQATGFQVPKYSASQHTLIGNAPDRARVDAWMRELTSRQIEIFESIASDLLESLGYVPKFGLHARRMSRMERIGSDLRELYKKELNRHRKHRRKKTTIPS</sequence>